<dbReference type="GO" id="GO:0015562">
    <property type="term" value="F:efflux transmembrane transporter activity"/>
    <property type="evidence" value="ECO:0007669"/>
    <property type="project" value="InterPro"/>
</dbReference>
<dbReference type="KEGG" id="serq:CWC46_10775"/>
<organism evidence="6 7">
    <name type="scientific">Serratia sp. (strain ATCC 39006)</name>
    <name type="common">Prodigiosinella confusarubida</name>
    <dbReference type="NCBI Taxonomy" id="104623"/>
    <lineage>
        <taxon>Bacteria</taxon>
        <taxon>Pseudomonadati</taxon>
        <taxon>Pseudomonadota</taxon>
        <taxon>Gammaproteobacteria</taxon>
        <taxon>Enterobacterales</taxon>
        <taxon>Pectobacteriaceae</taxon>
        <taxon>Prodigiosinella</taxon>
    </lineage>
</organism>
<dbReference type="Proteomes" id="UP000233778">
    <property type="component" value="Chromosome"/>
</dbReference>
<reference evidence="5 8" key="3">
    <citation type="submission" date="2017-11" db="EMBL/GenBank/DDBJ databases">
        <title>Complete genome sequence of Serratia sp. ATCC 39006 LacA.</title>
        <authorList>
            <person name="Hampton H.G."/>
            <person name="Jackson S.A."/>
            <person name="Jauregui R."/>
            <person name="Poulter G.T.M."/>
            <person name="Salmond G.P.C."/>
            <person name="Fineran P.C."/>
        </authorList>
    </citation>
    <scope>NUCLEOTIDE SEQUENCE [LARGE SCALE GENOMIC DNA]</scope>
    <source>
        <strain evidence="5 8">ATCC 39006</strain>
    </source>
</reference>
<keyword evidence="3" id="KW-0564">Palmitate</keyword>
<dbReference type="NCBIfam" id="TIGR01845">
    <property type="entry name" value="outer_NodT"/>
    <property type="match status" value="1"/>
</dbReference>
<evidence type="ECO:0000256" key="1">
    <source>
        <dbReference type="ARBA" id="ARBA00004459"/>
    </source>
</evidence>
<comment type="subcellular location">
    <subcellularLocation>
        <location evidence="1 3">Cell outer membrane</location>
        <topology evidence="1 3">Lipid-anchor</topology>
    </subcellularLocation>
</comment>
<reference evidence="6" key="4">
    <citation type="submission" date="2017-11" db="EMBL/GenBank/DDBJ databases">
        <title>Complete genome sequence of Serratia sp. ATCC 39006.</title>
        <authorList>
            <person name="Hampton H.G."/>
            <person name="Jackson S.A."/>
            <person name="Jauregui R."/>
            <person name="Poulter G.T.M."/>
            <person name="Salmond G.P.C."/>
            <person name="Fineran P.C."/>
        </authorList>
    </citation>
    <scope>NUCLEOTIDE SEQUENCE</scope>
    <source>
        <strain evidence="6">ATCC 39006</strain>
    </source>
</reference>
<protein>
    <submittedName>
        <fullName evidence="6">Transporter</fullName>
    </submittedName>
</protein>
<dbReference type="AlphaFoldDB" id="A0A2I5T6T4"/>
<dbReference type="GO" id="GO:0009279">
    <property type="term" value="C:cell outer membrane"/>
    <property type="evidence" value="ECO:0007669"/>
    <property type="project" value="UniProtKB-SubCell"/>
</dbReference>
<dbReference type="Pfam" id="PF02321">
    <property type="entry name" value="OEP"/>
    <property type="match status" value="2"/>
</dbReference>
<dbReference type="Gene3D" id="2.20.200.10">
    <property type="entry name" value="Outer membrane efflux proteins (OEP)"/>
    <property type="match status" value="1"/>
</dbReference>
<comment type="similarity">
    <text evidence="2 3">Belongs to the outer membrane factor (OMF) (TC 1.B.17) family.</text>
</comment>
<reference evidence="6" key="2">
    <citation type="submission" date="2013-09" db="EMBL/GenBank/DDBJ databases">
        <authorList>
            <person name="Wang G."/>
            <person name="Yang Y."/>
            <person name="Su Y."/>
        </authorList>
    </citation>
    <scope>NUCLEOTIDE SEQUENCE</scope>
    <source>
        <strain evidence="6">ATCC 39006</strain>
    </source>
</reference>
<sequence>MRYEFWLLSSALMLSGCVSLDPHYQRPALPVVANWPKGQSYPAASPAALNASDIPWRNVMVNTNLQRVIEMALTSNRDLRKALADIEAARAQYGIQRAEQYPSLTAGVDGTRSRSLTSGSNSTTELSSSYNADLSVSSFELDLFGKNRSLTGEKLEAYLSETETAKSTWLTLIADTASAYIALATDLSNLALAQETVISARKSMEVTSSRQRNGVASGVDVAEAETTYQQARSDVASYMTSVAQDKNALVLLVGQPVPETLLPQNLASLATAIKPVAAGISSDVLFQRPDVLAAEHTLKSANASIGAARAAFFPSISLTASNGLSSGELSSLFSGGAHVWSFAPSISLPIFDGGSNLSSLRYAEAEKKGYIASYEKTIQSAFKDVANALARKGTIDEQLAAQRAYVASAQRSYQLANDRYREGVDTYLNALDAQRTLYTARKSLISTEQTRLDNLVTLYNALGGGVKAEYGVKAE</sequence>
<evidence type="ECO:0000313" key="8">
    <source>
        <dbReference type="Proteomes" id="UP000233778"/>
    </source>
</evidence>
<dbReference type="InterPro" id="IPR003423">
    <property type="entry name" value="OMP_efflux"/>
</dbReference>
<dbReference type="Proteomes" id="UP000017700">
    <property type="component" value="Chromosome"/>
</dbReference>
<accession>A0A2I5T6T4</accession>
<dbReference type="InterPro" id="IPR010131">
    <property type="entry name" value="MdtP/NodT-like"/>
</dbReference>
<keyword evidence="3" id="KW-0812">Transmembrane</keyword>
<dbReference type="EMBL" id="CP025084">
    <property type="protein sequence ID" value="AUH04566.1"/>
    <property type="molecule type" value="Genomic_DNA"/>
</dbReference>
<dbReference type="SUPFAM" id="SSF56954">
    <property type="entry name" value="Outer membrane efflux proteins (OEP)"/>
    <property type="match status" value="1"/>
</dbReference>
<evidence type="ECO:0000256" key="4">
    <source>
        <dbReference type="SAM" id="MobiDB-lite"/>
    </source>
</evidence>
<dbReference type="OrthoDB" id="9770517at2"/>
<keyword evidence="3" id="KW-1134">Transmembrane beta strand</keyword>
<dbReference type="PANTHER" id="PTHR30203:SF32">
    <property type="entry name" value="CATION EFFLUX SYSTEM PROTEIN CUSC"/>
    <property type="match status" value="1"/>
</dbReference>
<gene>
    <name evidence="5" type="ORF">CWC46_10775</name>
    <name evidence="6" type="ORF">Ser39006_010780</name>
</gene>
<keyword evidence="3" id="KW-0449">Lipoprotein</keyword>
<dbReference type="PROSITE" id="PS51257">
    <property type="entry name" value="PROKAR_LIPOPROTEIN"/>
    <property type="match status" value="1"/>
</dbReference>
<evidence type="ECO:0000256" key="2">
    <source>
        <dbReference type="ARBA" id="ARBA00007613"/>
    </source>
</evidence>
<dbReference type="STRING" id="104623.Ser39006_03315"/>
<reference evidence="6 7" key="1">
    <citation type="journal article" date="2013" name="Genome Announc.">
        <title>Draft genome sequence of Serratia sp. strain ATCC 39006, a model bacterium for analysis of the biosynthesis and regulation of prodigiosin, a carbapenem, and gas vesicles.</title>
        <authorList>
            <person name="Fineran P.C."/>
            <person name="Iglesias Cans M.C."/>
            <person name="Ramsay J.P."/>
            <person name="Wilf N.M."/>
            <person name="Cossyleon D."/>
            <person name="McNeil M.B."/>
            <person name="Williamson N.R."/>
            <person name="Monson R.E."/>
            <person name="Becher S.A."/>
            <person name="Stanton J.A."/>
            <person name="Brugger K."/>
            <person name="Brown S.D."/>
            <person name="Salmond G.P."/>
        </authorList>
    </citation>
    <scope>NUCLEOTIDE SEQUENCE [LARGE SCALE GENOMIC DNA]</scope>
    <source>
        <strain evidence="6">ATCC 39006</strain>
        <strain evidence="7">ATCC 39006 / SC 11482</strain>
    </source>
</reference>
<dbReference type="Gene3D" id="1.20.1600.10">
    <property type="entry name" value="Outer membrane efflux proteins (OEP)"/>
    <property type="match status" value="1"/>
</dbReference>
<feature type="compositionally biased region" description="Low complexity" evidence="4">
    <location>
        <begin position="115"/>
        <end position="127"/>
    </location>
</feature>
<dbReference type="KEGG" id="sera:Ser39006_010780"/>
<dbReference type="PANTHER" id="PTHR30203">
    <property type="entry name" value="OUTER MEMBRANE CATION EFFLUX PROTEIN"/>
    <property type="match status" value="1"/>
</dbReference>
<keyword evidence="3" id="KW-0472">Membrane</keyword>
<evidence type="ECO:0000313" key="5">
    <source>
        <dbReference type="EMBL" id="AUH00246.1"/>
    </source>
</evidence>
<name>A0A2I5T6T4_SERS3</name>
<evidence type="ECO:0000313" key="6">
    <source>
        <dbReference type="EMBL" id="AUH04566.1"/>
    </source>
</evidence>
<evidence type="ECO:0000256" key="3">
    <source>
        <dbReference type="RuleBase" id="RU362097"/>
    </source>
</evidence>
<dbReference type="RefSeq" id="WP_021016577.1">
    <property type="nucleotide sequence ID" value="NZ_CP025084.1"/>
</dbReference>
<feature type="region of interest" description="Disordered" evidence="4">
    <location>
        <begin position="106"/>
        <end position="127"/>
    </location>
</feature>
<keyword evidence="7" id="KW-1185">Reference proteome</keyword>
<dbReference type="EMBL" id="CP025085">
    <property type="protein sequence ID" value="AUH00246.1"/>
    <property type="molecule type" value="Genomic_DNA"/>
</dbReference>
<evidence type="ECO:0000313" key="7">
    <source>
        <dbReference type="Proteomes" id="UP000017700"/>
    </source>
</evidence>
<proteinExistence type="inferred from homology"/>